<organism evidence="1">
    <name type="scientific">freshwater metagenome</name>
    <dbReference type="NCBI Taxonomy" id="449393"/>
    <lineage>
        <taxon>unclassified sequences</taxon>
        <taxon>metagenomes</taxon>
        <taxon>ecological metagenomes</taxon>
    </lineage>
</organism>
<dbReference type="InterPro" id="IPR021408">
    <property type="entry name" value="DUF3046"/>
</dbReference>
<reference evidence="1" key="1">
    <citation type="submission" date="2020-05" db="EMBL/GenBank/DDBJ databases">
        <authorList>
            <person name="Chiriac C."/>
            <person name="Salcher M."/>
            <person name="Ghai R."/>
            <person name="Kavagutti S V."/>
        </authorList>
    </citation>
    <scope>NUCLEOTIDE SEQUENCE</scope>
</reference>
<evidence type="ECO:0000313" key="1">
    <source>
        <dbReference type="EMBL" id="CAB4859621.1"/>
    </source>
</evidence>
<dbReference type="Pfam" id="PF11248">
    <property type="entry name" value="DUF3046"/>
    <property type="match status" value="1"/>
</dbReference>
<name>A0A6J7CP81_9ZZZZ</name>
<sequence length="64" mass="7136">MRLTEFWERMDEHLGATYATSFASDHVITELDGLTVEQALEAGVETKQVWRAVVSAANLPESAR</sequence>
<gene>
    <name evidence="1" type="ORF">UFOPK3401_00173</name>
</gene>
<protein>
    <submittedName>
        <fullName evidence="1">Unannotated protein</fullName>
    </submittedName>
</protein>
<accession>A0A6J7CP81</accession>
<dbReference type="EMBL" id="CAFBLM010000003">
    <property type="protein sequence ID" value="CAB4859621.1"/>
    <property type="molecule type" value="Genomic_DNA"/>
</dbReference>
<proteinExistence type="predicted"/>
<dbReference type="AlphaFoldDB" id="A0A6J7CP81"/>